<evidence type="ECO:0000313" key="2">
    <source>
        <dbReference type="EMBL" id="NVM94266.1"/>
    </source>
</evidence>
<comment type="caution">
    <text evidence="2">The sequence shown here is derived from an EMBL/GenBank/DDBJ whole genome shotgun (WGS) entry which is preliminary data.</text>
</comment>
<feature type="transmembrane region" description="Helical" evidence="1">
    <location>
        <begin position="194"/>
        <end position="215"/>
    </location>
</feature>
<sequence length="216" mass="23220">MTSPQYDRRIHRSRFRVAVMFAVGIVTAALVGSLGSWNYAPALGWDASCLTFLGWVWAVIGRLDPVATAAHASREDPGLAVSDILVIAATLASFGGVVLILLDAANAQGGTKAAILGVSLGSVALSWFLVHTLFTLRYARLFYRRRAGVDFNEDTPPHYRDFAYLSFTVGMTFQVSDTDLTTDAIRSTALRHALLSYLLGAIVLATTINLVAGLAK</sequence>
<dbReference type="InterPro" id="IPR009781">
    <property type="entry name" value="DUF1345"/>
</dbReference>
<feature type="transmembrane region" description="Helical" evidence="1">
    <location>
        <begin position="17"/>
        <end position="37"/>
    </location>
</feature>
<keyword evidence="1" id="KW-0472">Membrane</keyword>
<dbReference type="Pfam" id="PF07077">
    <property type="entry name" value="DUF1345"/>
    <property type="match status" value="1"/>
</dbReference>
<dbReference type="EMBL" id="JAAMFM010000004">
    <property type="protein sequence ID" value="NVM94266.1"/>
    <property type="molecule type" value="Genomic_DNA"/>
</dbReference>
<protein>
    <submittedName>
        <fullName evidence="2">DUF1345 domain-containing protein</fullName>
    </submittedName>
</protein>
<organism evidence="2 3">
    <name type="scientific">Arthrobacter wenxiniae</name>
    <dbReference type="NCBI Taxonomy" id="2713570"/>
    <lineage>
        <taxon>Bacteria</taxon>
        <taxon>Bacillati</taxon>
        <taxon>Actinomycetota</taxon>
        <taxon>Actinomycetes</taxon>
        <taxon>Micrococcales</taxon>
        <taxon>Micrococcaceae</taxon>
        <taxon>Arthrobacter</taxon>
    </lineage>
</organism>
<proteinExistence type="predicted"/>
<accession>A0A7Y7IEZ2</accession>
<feature type="transmembrane region" description="Helical" evidence="1">
    <location>
        <begin position="43"/>
        <end position="63"/>
    </location>
</feature>
<reference evidence="2 3" key="1">
    <citation type="submission" date="2020-02" db="EMBL/GenBank/DDBJ databases">
        <title>Genome sequence of strain AETb3-4.</title>
        <authorList>
            <person name="Gao J."/>
            <person name="Zhang X."/>
        </authorList>
    </citation>
    <scope>NUCLEOTIDE SEQUENCE [LARGE SCALE GENOMIC DNA]</scope>
    <source>
        <strain evidence="2 3">AETb3-4</strain>
    </source>
</reference>
<dbReference type="RefSeq" id="WP_176633982.1">
    <property type="nucleotide sequence ID" value="NZ_JAAMFM010000004.1"/>
</dbReference>
<dbReference type="AlphaFoldDB" id="A0A7Y7IEZ2"/>
<name>A0A7Y7IEZ2_9MICC</name>
<keyword evidence="1" id="KW-0812">Transmembrane</keyword>
<evidence type="ECO:0000313" key="3">
    <source>
        <dbReference type="Proteomes" id="UP000543556"/>
    </source>
</evidence>
<keyword evidence="1" id="KW-1133">Transmembrane helix</keyword>
<evidence type="ECO:0000256" key="1">
    <source>
        <dbReference type="SAM" id="Phobius"/>
    </source>
</evidence>
<feature type="transmembrane region" description="Helical" evidence="1">
    <location>
        <begin position="114"/>
        <end position="136"/>
    </location>
</feature>
<feature type="transmembrane region" description="Helical" evidence="1">
    <location>
        <begin position="84"/>
        <end position="102"/>
    </location>
</feature>
<keyword evidence="3" id="KW-1185">Reference proteome</keyword>
<gene>
    <name evidence="2" type="ORF">G6034_04955</name>
</gene>
<dbReference type="Proteomes" id="UP000543556">
    <property type="component" value="Unassembled WGS sequence"/>
</dbReference>